<protein>
    <submittedName>
        <fullName evidence="2">Uncharacterized protein</fullName>
    </submittedName>
</protein>
<evidence type="ECO:0000256" key="1">
    <source>
        <dbReference type="SAM" id="Phobius"/>
    </source>
</evidence>
<evidence type="ECO:0000313" key="3">
    <source>
        <dbReference type="Proteomes" id="UP001212602"/>
    </source>
</evidence>
<feature type="transmembrane region" description="Helical" evidence="1">
    <location>
        <begin position="38"/>
        <end position="55"/>
    </location>
</feature>
<dbReference type="RefSeq" id="WP_271430243.1">
    <property type="nucleotide sequence ID" value="NZ_JAQIPB010000013.1"/>
</dbReference>
<proteinExistence type="predicted"/>
<keyword evidence="1" id="KW-1133">Transmembrane helix</keyword>
<comment type="caution">
    <text evidence="2">The sequence shown here is derived from an EMBL/GenBank/DDBJ whole genome shotgun (WGS) entry which is preliminary data.</text>
</comment>
<organism evidence="2 3">
    <name type="scientific">Xenophilus arseniciresistens</name>
    <dbReference type="NCBI Taxonomy" id="1283306"/>
    <lineage>
        <taxon>Bacteria</taxon>
        <taxon>Pseudomonadati</taxon>
        <taxon>Pseudomonadota</taxon>
        <taxon>Betaproteobacteria</taxon>
        <taxon>Burkholderiales</taxon>
        <taxon>Comamonadaceae</taxon>
        <taxon>Xenophilus</taxon>
    </lineage>
</organism>
<dbReference type="Proteomes" id="UP001212602">
    <property type="component" value="Unassembled WGS sequence"/>
</dbReference>
<keyword evidence="1" id="KW-0812">Transmembrane</keyword>
<name>A0AAE3T1W5_9BURK</name>
<keyword evidence="3" id="KW-1185">Reference proteome</keyword>
<sequence length="178" mass="19101">MSSFVHVEQPLSHPGVARAEQVIGYVQSQRGQFTGSRGLSAVLLAGIVAALAAVADKFVTHWTDGSLLAAWMVLWLVVFIAMAMFAGAARNLAARGLVAWQGVQRRMAAASADAQLLETARRDPRVMSDLKAAMTRGDTWEPRAAAAAPAAAKTLEVPAAPMPTVYEAMRRMNSSRYY</sequence>
<evidence type="ECO:0000313" key="2">
    <source>
        <dbReference type="EMBL" id="MDA7419045.1"/>
    </source>
</evidence>
<feature type="transmembrane region" description="Helical" evidence="1">
    <location>
        <begin position="67"/>
        <end position="88"/>
    </location>
</feature>
<dbReference type="AlphaFoldDB" id="A0AAE3T1W5"/>
<keyword evidence="1" id="KW-0472">Membrane</keyword>
<gene>
    <name evidence="2" type="ORF">PGB34_21960</name>
</gene>
<dbReference type="EMBL" id="JAQIPB010000013">
    <property type="protein sequence ID" value="MDA7419045.1"/>
    <property type="molecule type" value="Genomic_DNA"/>
</dbReference>
<reference evidence="2" key="1">
    <citation type="submission" date="2023-01" db="EMBL/GenBank/DDBJ databases">
        <title>Xenophilus mangrovi sp. nov., isolated from soil of Mangrove nature reserve.</title>
        <authorList>
            <person name="Xu S."/>
            <person name="Liu Z."/>
            <person name="Xu Y."/>
        </authorList>
    </citation>
    <scope>NUCLEOTIDE SEQUENCE</scope>
    <source>
        <strain evidence="2">YW8</strain>
    </source>
</reference>
<accession>A0AAE3T1W5</accession>